<keyword evidence="6" id="KW-0805">Transcription regulation</keyword>
<evidence type="ECO:0000256" key="5">
    <source>
        <dbReference type="ARBA" id="ARBA00022833"/>
    </source>
</evidence>
<dbReference type="InterPro" id="IPR058196">
    <property type="entry name" value="zf-C2H2_STOP1/2_C"/>
</dbReference>
<evidence type="ECO:0000256" key="1">
    <source>
        <dbReference type="ARBA" id="ARBA00004123"/>
    </source>
</evidence>
<evidence type="ECO:0000256" key="3">
    <source>
        <dbReference type="ARBA" id="ARBA00022737"/>
    </source>
</evidence>
<evidence type="ECO:0000259" key="11">
    <source>
        <dbReference type="PROSITE" id="PS50157"/>
    </source>
</evidence>
<dbReference type="EMBL" id="MK470619">
    <property type="protein sequence ID" value="QEG03096.1"/>
    <property type="molecule type" value="mRNA"/>
</dbReference>
<evidence type="ECO:0000256" key="8">
    <source>
        <dbReference type="ARBA" id="ARBA00023242"/>
    </source>
</evidence>
<dbReference type="GO" id="GO:0010044">
    <property type="term" value="P:response to aluminum ion"/>
    <property type="evidence" value="ECO:0007669"/>
    <property type="project" value="InterPro"/>
</dbReference>
<keyword evidence="3" id="KW-0677">Repeat</keyword>
<dbReference type="InterPro" id="IPR044300">
    <property type="entry name" value="STOP1/2"/>
</dbReference>
<evidence type="ECO:0000256" key="6">
    <source>
        <dbReference type="ARBA" id="ARBA00023015"/>
    </source>
</evidence>
<evidence type="ECO:0000256" key="10">
    <source>
        <dbReference type="SAM" id="MobiDB-lite"/>
    </source>
</evidence>
<dbReference type="EMBL" id="MK470595">
    <property type="protein sequence ID" value="QEG03072.1"/>
    <property type="molecule type" value="mRNA"/>
</dbReference>
<evidence type="ECO:0000256" key="2">
    <source>
        <dbReference type="ARBA" id="ARBA00022723"/>
    </source>
</evidence>
<feature type="region of interest" description="Disordered" evidence="10">
    <location>
        <begin position="144"/>
        <end position="164"/>
    </location>
</feature>
<dbReference type="Pfam" id="PF23118">
    <property type="entry name" value="zf-C2H2_STOP2_C"/>
    <property type="match status" value="1"/>
</dbReference>
<dbReference type="SMART" id="SM00355">
    <property type="entry name" value="ZnF_C2H2"/>
    <property type="match status" value="3"/>
</dbReference>
<evidence type="ECO:0000256" key="7">
    <source>
        <dbReference type="ARBA" id="ARBA00023163"/>
    </source>
</evidence>
<evidence type="ECO:0000313" key="12">
    <source>
        <dbReference type="EMBL" id="QEG03072.1"/>
    </source>
</evidence>
<proteinExistence type="evidence at transcript level"/>
<dbReference type="Gene3D" id="3.30.160.60">
    <property type="entry name" value="Classic Zinc Finger"/>
    <property type="match status" value="1"/>
</dbReference>
<feature type="compositionally biased region" description="Low complexity" evidence="10">
    <location>
        <begin position="8"/>
        <end position="21"/>
    </location>
</feature>
<keyword evidence="4 9" id="KW-0863">Zinc-finger</keyword>
<dbReference type="GO" id="GO:0008270">
    <property type="term" value="F:zinc ion binding"/>
    <property type="evidence" value="ECO:0007669"/>
    <property type="project" value="UniProtKB-KW"/>
</dbReference>
<dbReference type="InterPro" id="IPR059161">
    <property type="entry name" value="Znf-C2H2_STOP1/2_3rd"/>
</dbReference>
<dbReference type="SUPFAM" id="SSF57667">
    <property type="entry name" value="beta-beta-alpha zinc fingers"/>
    <property type="match status" value="1"/>
</dbReference>
<name>A0A5B9MNZ5_CYMEN</name>
<comment type="subcellular location">
    <subcellularLocation>
        <location evidence="1">Nucleus</location>
    </subcellularLocation>
</comment>
<dbReference type="PANTHER" id="PTHR46352">
    <property type="entry name" value="PROTEIN SENSITIVE TO PROTON RHIZOTOXICITY 1"/>
    <property type="match status" value="1"/>
</dbReference>
<evidence type="ECO:0000256" key="9">
    <source>
        <dbReference type="PROSITE-ProRule" id="PRU00042"/>
    </source>
</evidence>
<keyword evidence="5" id="KW-0862">Zinc</keyword>
<dbReference type="PROSITE" id="PS50157">
    <property type="entry name" value="ZINC_FINGER_C2H2_2"/>
    <property type="match status" value="1"/>
</dbReference>
<keyword evidence="8" id="KW-0539">Nucleus</keyword>
<dbReference type="PROSITE" id="PS00028">
    <property type="entry name" value="ZINC_FINGER_C2H2_1"/>
    <property type="match status" value="1"/>
</dbReference>
<dbReference type="AlphaFoldDB" id="A0A5B9MNZ5"/>
<organism evidence="12">
    <name type="scientific">Cymbidium ensifolium</name>
    <name type="common">Orchid</name>
    <name type="synonym">Epidendrum ensifolium</name>
    <dbReference type="NCBI Taxonomy" id="78740"/>
    <lineage>
        <taxon>Eukaryota</taxon>
        <taxon>Viridiplantae</taxon>
        <taxon>Streptophyta</taxon>
        <taxon>Embryophyta</taxon>
        <taxon>Tracheophyta</taxon>
        <taxon>Spermatophyta</taxon>
        <taxon>Magnoliopsida</taxon>
        <taxon>Liliopsida</taxon>
        <taxon>Asparagales</taxon>
        <taxon>Orchidaceae</taxon>
        <taxon>Epidendroideae</taxon>
        <taxon>Cymbidieae</taxon>
        <taxon>Cymbidiinae</taxon>
        <taxon>Cymbidium</taxon>
    </lineage>
</organism>
<protein>
    <submittedName>
        <fullName evidence="12">Zinc finger protein stop1-like protein isoform X2</fullName>
    </submittedName>
    <submittedName>
        <fullName evidence="13">Zinc finger protein stop1-like protein isoform X4</fullName>
    </submittedName>
</protein>
<feature type="domain" description="C2H2-type" evidence="11">
    <location>
        <begin position="237"/>
        <end position="264"/>
    </location>
</feature>
<reference evidence="12" key="1">
    <citation type="journal article" date="2015" name="PLoS ONE">
        <title>Digital Gene Expression Analysis Based on De Novo Transcriptome Assembly Reveals New Genes Associated with Floral Organ Differentiation of the Orchid Plant Cymbidium ensifolium.</title>
        <authorList>
            <person name="Yang F."/>
            <person name="Zhu G."/>
        </authorList>
    </citation>
    <scope>NUCLEOTIDE SEQUENCE</scope>
</reference>
<dbReference type="GO" id="GO:0010447">
    <property type="term" value="P:response to acidic pH"/>
    <property type="evidence" value="ECO:0007669"/>
    <property type="project" value="InterPro"/>
</dbReference>
<keyword evidence="7" id="KW-0804">Transcription</keyword>
<evidence type="ECO:0000256" key="4">
    <source>
        <dbReference type="ARBA" id="ARBA00022771"/>
    </source>
</evidence>
<dbReference type="InterPro" id="IPR013087">
    <property type="entry name" value="Znf_C2H2_type"/>
</dbReference>
<feature type="region of interest" description="Disordered" evidence="10">
    <location>
        <begin position="1"/>
        <end position="21"/>
    </location>
</feature>
<dbReference type="InterPro" id="IPR036236">
    <property type="entry name" value="Znf_C2H2_sf"/>
</dbReference>
<evidence type="ECO:0000313" key="13">
    <source>
        <dbReference type="EMBL" id="QEG03096.1"/>
    </source>
</evidence>
<keyword evidence="2" id="KW-0479">Metal-binding</keyword>
<accession>A0A5B9MNZ5</accession>
<dbReference type="Pfam" id="PF23115">
    <property type="entry name" value="zf-C2H2_STOP2_3rd"/>
    <property type="match status" value="1"/>
</dbReference>
<sequence>MEYKLRPSEISASSHCSASDPSLNSGVNHFFTQMCTNNLQAEESYLLPLETQSHRMNSSINQIVKNSTGDWDAKTMLNNLSLLKQKIHQVQDIIASIVNQKSQLTLGPNELVVQQQIVTTDLTSIIVDLISTAGNLLPTIRQNLLSSNPSPEQPCSKDSSSTSLKVDAPLLKNEHTLLEKEKSTSLGDCAGELHEFDLIEDHDVKESEDAAELDNLPPGSYEVLQLEKEEILAPHTHFCSICAKGFKRDANLRMHMRGHGDEYKTPAALSKPTKDPDPTIIKRYSCPFVGCKRNKEHKNFHPLKTLLCVRNHYKRSHCEKSYMCSRCLTKKFSVLADLKTHEKHCGLDKWLCSCGTTFSRKDKLFGHVALFQGHAPVLPIDEGSYGSGSLERQNDYKVGVEEDGLRYYFSTNYDNGVINDTKACDDGLGYLSFLSFEPNDYGVSDEFMKAASGLMENSSFLSS</sequence>
<dbReference type="PANTHER" id="PTHR46352:SF1">
    <property type="entry name" value="PROTEIN SENSITIVE TO PROTON RHIZOTOXICITY 1"/>
    <property type="match status" value="1"/>
</dbReference>